<dbReference type="Proteomes" id="UP000824150">
    <property type="component" value="Unassembled WGS sequence"/>
</dbReference>
<comment type="caution">
    <text evidence="2">The sequence shown here is derived from an EMBL/GenBank/DDBJ whole genome shotgun (WGS) entry which is preliminary data.</text>
</comment>
<evidence type="ECO:0000313" key="3">
    <source>
        <dbReference type="Proteomes" id="UP000824150"/>
    </source>
</evidence>
<proteinExistence type="predicted"/>
<dbReference type="EMBL" id="JAHLFG010000070">
    <property type="protein sequence ID" value="MBU3827128.1"/>
    <property type="molecule type" value="Genomic_DNA"/>
</dbReference>
<dbReference type="AlphaFoldDB" id="A0A9E2KPX6"/>
<keyword evidence="1" id="KW-0175">Coiled coil</keyword>
<reference evidence="2" key="2">
    <citation type="submission" date="2021-04" db="EMBL/GenBank/DDBJ databases">
        <authorList>
            <person name="Gilroy R."/>
        </authorList>
    </citation>
    <scope>NUCLEOTIDE SEQUENCE</scope>
    <source>
        <strain evidence="2">687</strain>
    </source>
</reference>
<protein>
    <submittedName>
        <fullName evidence="2">DUF3375 domain-containing protein</fullName>
    </submittedName>
</protein>
<reference evidence="2" key="1">
    <citation type="journal article" date="2021" name="PeerJ">
        <title>Extensive microbial diversity within the chicken gut microbiome revealed by metagenomics and culture.</title>
        <authorList>
            <person name="Gilroy R."/>
            <person name="Ravi A."/>
            <person name="Getino M."/>
            <person name="Pursley I."/>
            <person name="Horton D.L."/>
            <person name="Alikhan N.F."/>
            <person name="Baker D."/>
            <person name="Gharbi K."/>
            <person name="Hall N."/>
            <person name="Watson M."/>
            <person name="Adriaenssens E.M."/>
            <person name="Foster-Nyarko E."/>
            <person name="Jarju S."/>
            <person name="Secka A."/>
            <person name="Antonio M."/>
            <person name="Oren A."/>
            <person name="Chaudhuri R.R."/>
            <person name="La Ragione R."/>
            <person name="Hildebrand F."/>
            <person name="Pallen M.J."/>
        </authorList>
    </citation>
    <scope>NUCLEOTIDE SEQUENCE</scope>
    <source>
        <strain evidence="2">687</strain>
    </source>
</reference>
<evidence type="ECO:0000313" key="2">
    <source>
        <dbReference type="EMBL" id="MBU3827128.1"/>
    </source>
</evidence>
<organism evidence="2 3">
    <name type="scientific">Candidatus Anaerobiospirillum merdipullorum</name>
    <dbReference type="NCBI Taxonomy" id="2838450"/>
    <lineage>
        <taxon>Bacteria</taxon>
        <taxon>Pseudomonadati</taxon>
        <taxon>Pseudomonadota</taxon>
        <taxon>Gammaproteobacteria</taxon>
        <taxon>Aeromonadales</taxon>
        <taxon>Succinivibrionaceae</taxon>
        <taxon>Anaerobiospirillum</taxon>
    </lineage>
</organism>
<gene>
    <name evidence="2" type="ORF">IAA31_06530</name>
</gene>
<sequence length="528" mass="60542">MDIRYSQIKELLSTHSALKLLRADKAALMLCFLDDVFVSGGAIALPESEICARLEAMIARINDPAEPEITRDAKVLIKEWSSDRLRLLRRYNTQESNEVVYEITPQAQKAIVFIASLQPARYVGTQSRLTVIFELLRQLTLRRDEAHREQYIAELKRQRDELDQRIAAAERGEGLSLSPEEFYDNYKHFESEARSINADLREVEYNLLTQYSAFRTQMETSQGPKEQVLDSLFAQTDLISSSEQGKSVQAFEELLLSQNNSDVLSAMVHELFHAPQMQAVDYDRHMAHFFDDLLQQSRRINATMCRLDHALNAYMKKNKITEMKSMAFTCRQVLNQIRNHPQLLTDDEPLITLEVPQAEISLPLDRPLFTVPQEEDFESTALEEGVAPELTYEDLADIPLIDRDKLRTNILKLLSAHGFTTLKEVIDTYGLEYGADELLAYIDLAQEEFAVKSDYDLQEPISYVRAISKLQQLRSEFELERIEIRPRPEQLQEDVPELMPDLDSGCLTLNPQWSATASAPTPHAKEEK</sequence>
<name>A0A9E2KPX6_9GAMM</name>
<feature type="coiled-coil region" evidence="1">
    <location>
        <begin position="141"/>
        <end position="172"/>
    </location>
</feature>
<accession>A0A9E2KPX6</accession>
<dbReference type="Pfam" id="PF11855">
    <property type="entry name" value="DUF3375"/>
    <property type="match status" value="1"/>
</dbReference>
<dbReference type="InterPro" id="IPR021804">
    <property type="entry name" value="DUF3375"/>
</dbReference>
<evidence type="ECO:0000256" key="1">
    <source>
        <dbReference type="SAM" id="Coils"/>
    </source>
</evidence>